<dbReference type="SMART" id="SM00345">
    <property type="entry name" value="HTH_GNTR"/>
    <property type="match status" value="1"/>
</dbReference>
<sequence length="232" mass="25593">METERRTGIGPVDLVATPPMAAAHVPERVASLLRERISAGETGPGAKLTEARLTQDFGVSRHSLRAAFQILAAEGLVERHPNRGVFVHSPTAEDVRQIYRTRRVLEIGVVSVADYDARTLDELDRIIGAARSAVALGDGDEMAQANQEFHRRLVAQADSAVVVRAMEEVLARMRLAFSTMRDISSFHPDYVEPNARTVQLLRAGDRGEAITHMSDYFDRAEAELLDHLGQSR</sequence>
<name>A0ABU2DPD6_9MICC</name>
<keyword evidence="3" id="KW-0804">Transcription</keyword>
<dbReference type="SUPFAM" id="SSF48008">
    <property type="entry name" value="GntR ligand-binding domain-like"/>
    <property type="match status" value="1"/>
</dbReference>
<dbReference type="SMART" id="SM00895">
    <property type="entry name" value="FCD"/>
    <property type="match status" value="1"/>
</dbReference>
<organism evidence="5 6">
    <name type="scientific">Nesterenkonia aerolata</name>
    <dbReference type="NCBI Taxonomy" id="3074079"/>
    <lineage>
        <taxon>Bacteria</taxon>
        <taxon>Bacillati</taxon>
        <taxon>Actinomycetota</taxon>
        <taxon>Actinomycetes</taxon>
        <taxon>Micrococcales</taxon>
        <taxon>Micrococcaceae</taxon>
        <taxon>Nesterenkonia</taxon>
    </lineage>
</organism>
<accession>A0ABU2DPD6</accession>
<protein>
    <submittedName>
        <fullName evidence="5">GntR family transcriptional regulator</fullName>
    </submittedName>
</protein>
<keyword evidence="1" id="KW-0805">Transcription regulation</keyword>
<dbReference type="InterPro" id="IPR036390">
    <property type="entry name" value="WH_DNA-bd_sf"/>
</dbReference>
<dbReference type="PANTHER" id="PTHR43537">
    <property type="entry name" value="TRANSCRIPTIONAL REGULATOR, GNTR FAMILY"/>
    <property type="match status" value="1"/>
</dbReference>
<dbReference type="EMBL" id="JAVKGR010000001">
    <property type="protein sequence ID" value="MDR8018308.1"/>
    <property type="molecule type" value="Genomic_DNA"/>
</dbReference>
<comment type="caution">
    <text evidence="5">The sequence shown here is derived from an EMBL/GenBank/DDBJ whole genome shotgun (WGS) entry which is preliminary data.</text>
</comment>
<dbReference type="Gene3D" id="1.10.10.10">
    <property type="entry name" value="Winged helix-like DNA-binding domain superfamily/Winged helix DNA-binding domain"/>
    <property type="match status" value="1"/>
</dbReference>
<dbReference type="InterPro" id="IPR000524">
    <property type="entry name" value="Tscrpt_reg_HTH_GntR"/>
</dbReference>
<evidence type="ECO:0000259" key="4">
    <source>
        <dbReference type="PROSITE" id="PS50949"/>
    </source>
</evidence>
<dbReference type="PRINTS" id="PR00035">
    <property type="entry name" value="HTHGNTR"/>
</dbReference>
<evidence type="ECO:0000256" key="1">
    <source>
        <dbReference type="ARBA" id="ARBA00023015"/>
    </source>
</evidence>
<dbReference type="InterPro" id="IPR036388">
    <property type="entry name" value="WH-like_DNA-bd_sf"/>
</dbReference>
<reference evidence="5 6" key="1">
    <citation type="submission" date="2023-09" db="EMBL/GenBank/DDBJ databases">
        <title>Description of three actinobacteria isolated from air of manufacturing shop in a pharmaceutical factory.</title>
        <authorList>
            <person name="Zhang D.-F."/>
        </authorList>
    </citation>
    <scope>NUCLEOTIDE SEQUENCE [LARGE SCALE GENOMIC DNA]</scope>
    <source>
        <strain evidence="5 6">LY-0111</strain>
    </source>
</reference>
<dbReference type="RefSeq" id="WP_310547285.1">
    <property type="nucleotide sequence ID" value="NZ_JAVKGR010000001.1"/>
</dbReference>
<evidence type="ECO:0000313" key="5">
    <source>
        <dbReference type="EMBL" id="MDR8018308.1"/>
    </source>
</evidence>
<evidence type="ECO:0000256" key="3">
    <source>
        <dbReference type="ARBA" id="ARBA00023163"/>
    </source>
</evidence>
<dbReference type="Proteomes" id="UP001251870">
    <property type="component" value="Unassembled WGS sequence"/>
</dbReference>
<dbReference type="CDD" id="cd07377">
    <property type="entry name" value="WHTH_GntR"/>
    <property type="match status" value="1"/>
</dbReference>
<dbReference type="InterPro" id="IPR008920">
    <property type="entry name" value="TF_FadR/GntR_C"/>
</dbReference>
<dbReference type="InterPro" id="IPR011711">
    <property type="entry name" value="GntR_C"/>
</dbReference>
<dbReference type="PANTHER" id="PTHR43537:SF45">
    <property type="entry name" value="GNTR FAMILY REGULATORY PROTEIN"/>
    <property type="match status" value="1"/>
</dbReference>
<evidence type="ECO:0000313" key="6">
    <source>
        <dbReference type="Proteomes" id="UP001251870"/>
    </source>
</evidence>
<proteinExistence type="predicted"/>
<gene>
    <name evidence="5" type="ORF">RIL96_01830</name>
</gene>
<dbReference type="SUPFAM" id="SSF46785">
    <property type="entry name" value="Winged helix' DNA-binding domain"/>
    <property type="match status" value="1"/>
</dbReference>
<dbReference type="PROSITE" id="PS50949">
    <property type="entry name" value="HTH_GNTR"/>
    <property type="match status" value="1"/>
</dbReference>
<dbReference type="Pfam" id="PF00392">
    <property type="entry name" value="GntR"/>
    <property type="match status" value="1"/>
</dbReference>
<dbReference type="Pfam" id="PF07729">
    <property type="entry name" value="FCD"/>
    <property type="match status" value="1"/>
</dbReference>
<keyword evidence="6" id="KW-1185">Reference proteome</keyword>
<dbReference type="Gene3D" id="1.20.120.530">
    <property type="entry name" value="GntR ligand-binding domain-like"/>
    <property type="match status" value="1"/>
</dbReference>
<keyword evidence="2" id="KW-0238">DNA-binding</keyword>
<feature type="domain" description="HTH gntR-type" evidence="4">
    <location>
        <begin position="23"/>
        <end position="90"/>
    </location>
</feature>
<evidence type="ECO:0000256" key="2">
    <source>
        <dbReference type="ARBA" id="ARBA00023125"/>
    </source>
</evidence>